<proteinExistence type="predicted"/>
<evidence type="ECO:0000313" key="1">
    <source>
        <dbReference type="EMBL" id="ALI34372.1"/>
    </source>
</evidence>
<evidence type="ECO:0000313" key="2">
    <source>
        <dbReference type="Proteomes" id="UP000058925"/>
    </source>
</evidence>
<keyword evidence="2" id="KW-1185">Reference proteome</keyword>
<dbReference type="KEGG" id="taa:NMY3_00158"/>
<dbReference type="InterPro" id="IPR011051">
    <property type="entry name" value="RmlC_Cupin_sf"/>
</dbReference>
<gene>
    <name evidence="1" type="ORF">NMY3_00158</name>
</gene>
<sequence>MEQIWNNAYNQSNTNLLLIIKMSSTKILAKSFDSPDEVRTFAKGKVEIVNLGNVIIGRATLEPGWSWGECVKPLVKTNSCQAPHTSVIISGRMKVRMDDGTEIEGGPGDSAIIPPGHDAWVIGDEPCVSIDFTGMGDYAKKPE</sequence>
<organism evidence="1 2">
    <name type="scientific">Candidatus Nitrosocosmicus oleophilus</name>
    <dbReference type="NCBI Taxonomy" id="1353260"/>
    <lineage>
        <taxon>Archaea</taxon>
        <taxon>Nitrososphaerota</taxon>
        <taxon>Nitrososphaeria</taxon>
        <taxon>Nitrososphaerales</taxon>
        <taxon>Nitrososphaeraceae</taxon>
        <taxon>Candidatus Nitrosocosmicus</taxon>
    </lineage>
</organism>
<dbReference type="Gene3D" id="2.60.120.10">
    <property type="entry name" value="Jelly Rolls"/>
    <property type="match status" value="1"/>
</dbReference>
<evidence type="ECO:0008006" key="3">
    <source>
        <dbReference type="Google" id="ProtNLM"/>
    </source>
</evidence>
<dbReference type="AlphaFoldDB" id="A0A654M5L0"/>
<protein>
    <recommendedName>
        <fullName evidence="3">Cupin domain protein</fullName>
    </recommendedName>
</protein>
<name>A0A654M5L0_9ARCH</name>
<dbReference type="EMBL" id="CP012850">
    <property type="protein sequence ID" value="ALI34372.1"/>
    <property type="molecule type" value="Genomic_DNA"/>
</dbReference>
<accession>A0A654M5L0</accession>
<dbReference type="CDD" id="cd06990">
    <property type="entry name" value="cupin_DUF861"/>
    <property type="match status" value="1"/>
</dbReference>
<reference evidence="2" key="1">
    <citation type="submission" date="2015-10" db="EMBL/GenBank/DDBJ databases">
        <title>Niche specialization of a soil ammonia-oxidizing archaeon, Candidatus Nitrosocosmicus oleophilus.</title>
        <authorList>
            <person name="Jung M.-Y."/>
            <person name="Rhee S.-K."/>
        </authorList>
    </citation>
    <scope>NUCLEOTIDE SEQUENCE [LARGE SCALE GENOMIC DNA]</scope>
    <source>
        <strain evidence="2">MY3</strain>
    </source>
</reference>
<dbReference type="Proteomes" id="UP000058925">
    <property type="component" value="Chromosome"/>
</dbReference>
<dbReference type="SUPFAM" id="SSF51182">
    <property type="entry name" value="RmlC-like cupins"/>
    <property type="match status" value="1"/>
</dbReference>
<dbReference type="InterPro" id="IPR014710">
    <property type="entry name" value="RmlC-like_jellyroll"/>
</dbReference>